<dbReference type="Proteomes" id="UP000199445">
    <property type="component" value="Unassembled WGS sequence"/>
</dbReference>
<evidence type="ECO:0000313" key="3">
    <source>
        <dbReference type="EMBL" id="SFJ87660.1"/>
    </source>
</evidence>
<evidence type="ECO:0000259" key="2">
    <source>
        <dbReference type="Pfam" id="PF15978"/>
    </source>
</evidence>
<gene>
    <name evidence="3" type="ORF">SAMN05216429_10720</name>
</gene>
<accession>A0A1I3UXN5</accession>
<organism evidence="3 4">
    <name type="scientific">Marinobacter persicus</name>
    <dbReference type="NCBI Taxonomy" id="930118"/>
    <lineage>
        <taxon>Bacteria</taxon>
        <taxon>Pseudomonadati</taxon>
        <taxon>Pseudomonadota</taxon>
        <taxon>Gammaproteobacteria</taxon>
        <taxon>Pseudomonadales</taxon>
        <taxon>Marinobacteraceae</taxon>
        <taxon>Marinobacter</taxon>
    </lineage>
</organism>
<protein>
    <submittedName>
        <fullName evidence="3">Tn7-like transposition protein D</fullName>
    </submittedName>
</protein>
<dbReference type="AlphaFoldDB" id="A0A1I3UXN5"/>
<keyword evidence="4" id="KW-1185">Reference proteome</keyword>
<proteinExistence type="predicted"/>
<feature type="domain" description="Transposon Tn7 transposition protein TnsD C-terminal" evidence="2">
    <location>
        <begin position="336"/>
        <end position="447"/>
    </location>
</feature>
<sequence length="521" mass="61111">MLNFPVPYPEELIYSTVARAGIREGIISPKELLDEVYGNRNVIATLDLPNQLSRISRWLLTGYSVEVIAYYHTLFPLYAPFIPEERRKRCLAWMAGESRGAVHLAMGVAASLVKVPGRVRYCPGCLKEQQRTYGEYFWKREWQIAGVDCCEKHGELIHAAIPRPLVNQHRYHDASPDTCPLFPQKPDCNESEMILTQVRELLKQRPAISPSYEQWSFHYHRLAQQSGFIRGQAHIDHAAIAETVSDHWPARFLRRYGLGIDRNSDYCWLRGIFRKHRKSFSYLQHIIVHHALLPECWSITDVIESVRESRMPLSPGPSESTWEAYIAATHGLTPDQHDWIKMLADRSPKKARVAAPALYARLYRYDRLWLKQVNQVQPRTQALKRKPRIDWRQRDRHYLTKLREILRFLRAAPRGPRHSQTYLLKQLGKLSTLEKTLDRLPRTRRLLARYTESVPEYQVRRLRNAWWELKQEFQYPPRWRLIRIAGLSETRLTDQARDYLHGLEENEEDTNDQGNQGQQPG</sequence>
<dbReference type="OrthoDB" id="470139at2"/>
<feature type="domain" description="TniQ" evidence="1">
    <location>
        <begin position="4"/>
        <end position="154"/>
    </location>
</feature>
<dbReference type="InterPro" id="IPR009492">
    <property type="entry name" value="TniQ"/>
</dbReference>
<feature type="domain" description="Transposon Tn7 transposition protein TnsD C-terminal" evidence="2">
    <location>
        <begin position="198"/>
        <end position="293"/>
    </location>
</feature>
<dbReference type="EMBL" id="FOSC01000007">
    <property type="protein sequence ID" value="SFJ87660.1"/>
    <property type="molecule type" value="Genomic_DNA"/>
</dbReference>
<reference evidence="3 4" key="1">
    <citation type="submission" date="2016-10" db="EMBL/GenBank/DDBJ databases">
        <authorList>
            <person name="de Groot N.N."/>
        </authorList>
    </citation>
    <scope>NUCLEOTIDE SEQUENCE [LARGE SCALE GENOMIC DNA]</scope>
    <source>
        <strain evidence="3 4">IBRC-M 10445</strain>
    </source>
</reference>
<dbReference type="RefSeq" id="WP_091704489.1">
    <property type="nucleotide sequence ID" value="NZ_BMYN01000001.1"/>
</dbReference>
<dbReference type="Pfam" id="PF15978">
    <property type="entry name" value="TnsD"/>
    <property type="match status" value="2"/>
</dbReference>
<name>A0A1I3UXN5_9GAMM</name>
<evidence type="ECO:0000259" key="1">
    <source>
        <dbReference type="Pfam" id="PF06527"/>
    </source>
</evidence>
<dbReference type="Pfam" id="PF06527">
    <property type="entry name" value="TniQ"/>
    <property type="match status" value="1"/>
</dbReference>
<dbReference type="InterPro" id="IPR032750">
    <property type="entry name" value="TnsD_C"/>
</dbReference>
<evidence type="ECO:0000313" key="4">
    <source>
        <dbReference type="Proteomes" id="UP000199445"/>
    </source>
</evidence>